<evidence type="ECO:0000313" key="3">
    <source>
        <dbReference type="Proteomes" id="UP001054837"/>
    </source>
</evidence>
<name>A0AAV4RSI1_9ARAC</name>
<feature type="region of interest" description="Disordered" evidence="1">
    <location>
        <begin position="18"/>
        <end position="39"/>
    </location>
</feature>
<dbReference type="EMBL" id="BPLQ01006544">
    <property type="protein sequence ID" value="GIY23402.1"/>
    <property type="molecule type" value="Genomic_DNA"/>
</dbReference>
<protein>
    <submittedName>
        <fullName evidence="2">Uncharacterized protein</fullName>
    </submittedName>
</protein>
<accession>A0AAV4RSI1</accession>
<proteinExistence type="predicted"/>
<organism evidence="2 3">
    <name type="scientific">Caerostris darwini</name>
    <dbReference type="NCBI Taxonomy" id="1538125"/>
    <lineage>
        <taxon>Eukaryota</taxon>
        <taxon>Metazoa</taxon>
        <taxon>Ecdysozoa</taxon>
        <taxon>Arthropoda</taxon>
        <taxon>Chelicerata</taxon>
        <taxon>Arachnida</taxon>
        <taxon>Araneae</taxon>
        <taxon>Araneomorphae</taxon>
        <taxon>Entelegynae</taxon>
        <taxon>Araneoidea</taxon>
        <taxon>Araneidae</taxon>
        <taxon>Caerostris</taxon>
    </lineage>
</organism>
<reference evidence="2 3" key="1">
    <citation type="submission" date="2021-06" db="EMBL/GenBank/DDBJ databases">
        <title>Caerostris darwini draft genome.</title>
        <authorList>
            <person name="Kono N."/>
            <person name="Arakawa K."/>
        </authorList>
    </citation>
    <scope>NUCLEOTIDE SEQUENCE [LARGE SCALE GENOMIC DNA]</scope>
</reference>
<dbReference type="Proteomes" id="UP001054837">
    <property type="component" value="Unassembled WGS sequence"/>
</dbReference>
<gene>
    <name evidence="2" type="ORF">CDAR_107511</name>
</gene>
<evidence type="ECO:0000256" key="1">
    <source>
        <dbReference type="SAM" id="MobiDB-lite"/>
    </source>
</evidence>
<keyword evidence="3" id="KW-1185">Reference proteome</keyword>
<evidence type="ECO:0000313" key="2">
    <source>
        <dbReference type="EMBL" id="GIY23402.1"/>
    </source>
</evidence>
<sequence>MSMITFFRFRNEMKRDLSHCGHHPAKRTSRREEGETESGEQVFHWPVARYQSQSGRRSFASTMRGALTGVFRGGYRTTVAIDSISIMNRSNIFAPFITSGILEGPSTVTQSVRKEWRQMQLSEKEIRTERVLLIVK</sequence>
<dbReference type="AlphaFoldDB" id="A0AAV4RSI1"/>
<comment type="caution">
    <text evidence="2">The sequence shown here is derived from an EMBL/GenBank/DDBJ whole genome shotgun (WGS) entry which is preliminary data.</text>
</comment>
<feature type="compositionally biased region" description="Basic residues" evidence="1">
    <location>
        <begin position="20"/>
        <end position="29"/>
    </location>
</feature>